<feature type="domain" description="HTH cro/C1-type" evidence="2">
    <location>
        <begin position="12"/>
        <end position="67"/>
    </location>
</feature>
<dbReference type="PANTHER" id="PTHR46797:SF1">
    <property type="entry name" value="METHYLPHOSPHONATE SYNTHASE"/>
    <property type="match status" value="1"/>
</dbReference>
<dbReference type="Pfam" id="PF13560">
    <property type="entry name" value="HTH_31"/>
    <property type="match status" value="1"/>
</dbReference>
<accession>A0ABQ4JJB1</accession>
<protein>
    <recommendedName>
        <fullName evidence="2">HTH cro/C1-type domain-containing protein</fullName>
    </recommendedName>
</protein>
<dbReference type="SMART" id="SM00530">
    <property type="entry name" value="HTH_XRE"/>
    <property type="match status" value="1"/>
</dbReference>
<sequence length="393" mass="41753">MSGDGVPIGRRVAYLRARRKLSQQSLADRLGKSKSWVDKVERGVRSLERVSTIRDIAAVLRVDAAALLGREARPADTAARSADIVRIRGALSSYAVVRDRPMPVVPVDRLVRQVGYAWTVYQHARYPQVVRLLPGLLSDIDRAGARDPVAGRVAVVAAYRLTAALLVKLDDTGLAWLAADRAVAAANGDPVLVAAAAVQLGQVLRASERARSVLLAAAHRIAPPDLDVGSPEELSLCGALLVQAGLVAARCGDERATGELLDEAAELAARVGDGLDHHRTGFGPTAVELARCAAAVELGDGREAVARHKQAIRRNGWRLLPVEHRAAHLIDAARAYLQIDDPGNAARVLLAAESVAPYEVRRRPAGRDVLAQVARDPKAPAAIGELALSLGLV</sequence>
<dbReference type="SUPFAM" id="SSF47413">
    <property type="entry name" value="lambda repressor-like DNA-binding domains"/>
    <property type="match status" value="1"/>
</dbReference>
<dbReference type="InterPro" id="IPR001387">
    <property type="entry name" value="Cro/C1-type_HTH"/>
</dbReference>
<comment type="caution">
    <text evidence="3">The sequence shown here is derived from an EMBL/GenBank/DDBJ whole genome shotgun (WGS) entry which is preliminary data.</text>
</comment>
<dbReference type="InterPro" id="IPR010982">
    <property type="entry name" value="Lambda_DNA-bd_dom_sf"/>
</dbReference>
<reference evidence="3 4" key="1">
    <citation type="submission" date="2021-01" db="EMBL/GenBank/DDBJ databases">
        <title>Whole genome shotgun sequence of Verrucosispora qiuiae NBRC 106684.</title>
        <authorList>
            <person name="Komaki H."/>
            <person name="Tamura T."/>
        </authorList>
    </citation>
    <scope>NUCLEOTIDE SEQUENCE [LARGE SCALE GENOMIC DNA]</scope>
    <source>
        <strain evidence="3 4">NBRC 106684</strain>
    </source>
</reference>
<dbReference type="Proteomes" id="UP000653076">
    <property type="component" value="Unassembled WGS sequence"/>
</dbReference>
<organism evidence="3 4">
    <name type="scientific">Micromonospora qiuiae</name>
    <dbReference type="NCBI Taxonomy" id="502268"/>
    <lineage>
        <taxon>Bacteria</taxon>
        <taxon>Bacillati</taxon>
        <taxon>Actinomycetota</taxon>
        <taxon>Actinomycetes</taxon>
        <taxon>Micromonosporales</taxon>
        <taxon>Micromonosporaceae</taxon>
        <taxon>Micromonospora</taxon>
    </lineage>
</organism>
<dbReference type="PANTHER" id="PTHR46797">
    <property type="entry name" value="HTH-TYPE TRANSCRIPTIONAL REGULATOR"/>
    <property type="match status" value="1"/>
</dbReference>
<dbReference type="CDD" id="cd00093">
    <property type="entry name" value="HTH_XRE"/>
    <property type="match status" value="1"/>
</dbReference>
<dbReference type="PROSITE" id="PS50943">
    <property type="entry name" value="HTH_CROC1"/>
    <property type="match status" value="1"/>
</dbReference>
<dbReference type="InterPro" id="IPR050807">
    <property type="entry name" value="TransReg_Diox_bact_type"/>
</dbReference>
<evidence type="ECO:0000313" key="4">
    <source>
        <dbReference type="Proteomes" id="UP000653076"/>
    </source>
</evidence>
<keyword evidence="1" id="KW-0238">DNA-binding</keyword>
<evidence type="ECO:0000259" key="2">
    <source>
        <dbReference type="PROSITE" id="PS50943"/>
    </source>
</evidence>
<proteinExistence type="predicted"/>
<keyword evidence="4" id="KW-1185">Reference proteome</keyword>
<gene>
    <name evidence="3" type="ORF">Vqi01_58560</name>
</gene>
<evidence type="ECO:0000256" key="1">
    <source>
        <dbReference type="ARBA" id="ARBA00023125"/>
    </source>
</evidence>
<dbReference type="RefSeq" id="WP_204038382.1">
    <property type="nucleotide sequence ID" value="NZ_BOPC01000132.1"/>
</dbReference>
<dbReference type="Gene3D" id="1.10.260.40">
    <property type="entry name" value="lambda repressor-like DNA-binding domains"/>
    <property type="match status" value="1"/>
</dbReference>
<evidence type="ECO:0000313" key="3">
    <source>
        <dbReference type="EMBL" id="GIJ30694.1"/>
    </source>
</evidence>
<dbReference type="EMBL" id="BOPC01000132">
    <property type="protein sequence ID" value="GIJ30694.1"/>
    <property type="molecule type" value="Genomic_DNA"/>
</dbReference>
<name>A0ABQ4JJB1_9ACTN</name>